<dbReference type="InterPro" id="IPR036390">
    <property type="entry name" value="WH_DNA-bd_sf"/>
</dbReference>
<dbReference type="PRINTS" id="PR00053">
    <property type="entry name" value="FORKHEAD"/>
</dbReference>
<dbReference type="OrthoDB" id="5954824at2759"/>
<keyword evidence="2 3" id="KW-0539">Nucleus</keyword>
<dbReference type="PANTHER" id="PTHR11829:SF377">
    <property type="entry name" value="FORK HEAD DOMAIN-CONTAINING PROTEIN FD4-RELATED"/>
    <property type="match status" value="1"/>
</dbReference>
<dbReference type="PANTHER" id="PTHR11829">
    <property type="entry name" value="FORKHEAD BOX PROTEIN"/>
    <property type="match status" value="1"/>
</dbReference>
<organism evidence="6">
    <name type="scientific">Medioppia subpectinata</name>
    <dbReference type="NCBI Taxonomy" id="1979941"/>
    <lineage>
        <taxon>Eukaryota</taxon>
        <taxon>Metazoa</taxon>
        <taxon>Ecdysozoa</taxon>
        <taxon>Arthropoda</taxon>
        <taxon>Chelicerata</taxon>
        <taxon>Arachnida</taxon>
        <taxon>Acari</taxon>
        <taxon>Acariformes</taxon>
        <taxon>Sarcoptiformes</taxon>
        <taxon>Oribatida</taxon>
        <taxon>Brachypylina</taxon>
        <taxon>Oppioidea</taxon>
        <taxon>Oppiidae</taxon>
        <taxon>Medioppia</taxon>
    </lineage>
</organism>
<gene>
    <name evidence="6" type="ORF">OSB1V03_LOCUS6812</name>
</gene>
<dbReference type="GO" id="GO:0030154">
    <property type="term" value="P:cell differentiation"/>
    <property type="evidence" value="ECO:0007669"/>
    <property type="project" value="TreeGrafter"/>
</dbReference>
<dbReference type="InterPro" id="IPR050211">
    <property type="entry name" value="FOX_domain-containing"/>
</dbReference>
<comment type="subcellular location">
    <subcellularLocation>
        <location evidence="3">Nucleus</location>
    </subcellularLocation>
</comment>
<sequence>MLTLSEIYKFIMDRFPYYRKNTQRWQNSLRHNLSFNDCFIKVPRRPDRPGKGSYWALHPTCGDMFENGSFLRRRKRFKLPKHMRDIETAQQAMNEFKQMEALEAQNSIQEQAKMRLTALAAAPSHLQTHMHSDIGHSIHQNPYKQSFSIEHLIGPEKTKESNSQISMAQHQLAVAQEQAAAAVRAALHAASTGSLLSAQGFRPGLPAFPGAVTMPPTSMSWTPPYTTSSAMAVAAVAAASLQSHFGSNGCSMGSTPLALQADYPHLLSMNSAAMALRHGLTNTSNNSLNSFNFSSLPVRQNFLPALHHFPNFAAAAAALEAHDQTAALLSAAGSANLTPPPNCSPSPPVRVDSVSSDVSAKSLDVVSDESSK</sequence>
<feature type="region of interest" description="Disordered" evidence="4">
    <location>
        <begin position="332"/>
        <end position="372"/>
    </location>
</feature>
<evidence type="ECO:0000256" key="1">
    <source>
        <dbReference type="ARBA" id="ARBA00023125"/>
    </source>
</evidence>
<reference evidence="6" key="1">
    <citation type="submission" date="2020-11" db="EMBL/GenBank/DDBJ databases">
        <authorList>
            <person name="Tran Van P."/>
        </authorList>
    </citation>
    <scope>NUCLEOTIDE SEQUENCE</scope>
</reference>
<dbReference type="PROSITE" id="PS50039">
    <property type="entry name" value="FORK_HEAD_3"/>
    <property type="match status" value="1"/>
</dbReference>
<dbReference type="InterPro" id="IPR036388">
    <property type="entry name" value="WH-like_DNA-bd_sf"/>
</dbReference>
<protein>
    <recommendedName>
        <fullName evidence="5">Fork-head domain-containing protein</fullName>
    </recommendedName>
</protein>
<dbReference type="InterPro" id="IPR030456">
    <property type="entry name" value="TF_fork_head_CS_2"/>
</dbReference>
<dbReference type="AlphaFoldDB" id="A0A7R9KQZ1"/>
<evidence type="ECO:0000256" key="3">
    <source>
        <dbReference type="PROSITE-ProRule" id="PRU00089"/>
    </source>
</evidence>
<name>A0A7R9KQZ1_9ACAR</name>
<keyword evidence="1 3" id="KW-0238">DNA-binding</keyword>
<proteinExistence type="predicted"/>
<dbReference type="EMBL" id="OC858369">
    <property type="protein sequence ID" value="CAD7626379.1"/>
    <property type="molecule type" value="Genomic_DNA"/>
</dbReference>
<accession>A0A7R9KQZ1</accession>
<feature type="compositionally biased region" description="Low complexity" evidence="4">
    <location>
        <begin position="349"/>
        <end position="365"/>
    </location>
</feature>
<dbReference type="SMART" id="SM00339">
    <property type="entry name" value="FH"/>
    <property type="match status" value="1"/>
</dbReference>
<evidence type="ECO:0000313" key="7">
    <source>
        <dbReference type="Proteomes" id="UP000759131"/>
    </source>
</evidence>
<dbReference type="PROSITE" id="PS00658">
    <property type="entry name" value="FORK_HEAD_2"/>
    <property type="match status" value="1"/>
</dbReference>
<dbReference type="GO" id="GO:0000981">
    <property type="term" value="F:DNA-binding transcription factor activity, RNA polymerase II-specific"/>
    <property type="evidence" value="ECO:0007669"/>
    <property type="project" value="TreeGrafter"/>
</dbReference>
<keyword evidence="7" id="KW-1185">Reference proteome</keyword>
<dbReference type="SUPFAM" id="SSF46785">
    <property type="entry name" value="Winged helix' DNA-binding domain"/>
    <property type="match status" value="1"/>
</dbReference>
<dbReference type="GO" id="GO:0000978">
    <property type="term" value="F:RNA polymerase II cis-regulatory region sequence-specific DNA binding"/>
    <property type="evidence" value="ECO:0007669"/>
    <property type="project" value="TreeGrafter"/>
</dbReference>
<feature type="domain" description="Fork-head" evidence="5">
    <location>
        <begin position="1"/>
        <end position="75"/>
    </location>
</feature>
<evidence type="ECO:0000313" key="6">
    <source>
        <dbReference type="EMBL" id="CAD7626379.1"/>
    </source>
</evidence>
<dbReference type="GO" id="GO:0009653">
    <property type="term" value="P:anatomical structure morphogenesis"/>
    <property type="evidence" value="ECO:0007669"/>
    <property type="project" value="TreeGrafter"/>
</dbReference>
<dbReference type="InterPro" id="IPR001766">
    <property type="entry name" value="Fork_head_dom"/>
</dbReference>
<dbReference type="Pfam" id="PF00250">
    <property type="entry name" value="Forkhead"/>
    <property type="match status" value="1"/>
</dbReference>
<evidence type="ECO:0000256" key="2">
    <source>
        <dbReference type="ARBA" id="ARBA00023242"/>
    </source>
</evidence>
<dbReference type="EMBL" id="CAJPIZ010003794">
    <property type="protein sequence ID" value="CAG2106809.1"/>
    <property type="molecule type" value="Genomic_DNA"/>
</dbReference>
<feature type="DNA-binding region" description="Fork-head" evidence="3">
    <location>
        <begin position="1"/>
        <end position="75"/>
    </location>
</feature>
<feature type="compositionally biased region" description="Pro residues" evidence="4">
    <location>
        <begin position="338"/>
        <end position="348"/>
    </location>
</feature>
<evidence type="ECO:0000256" key="4">
    <source>
        <dbReference type="SAM" id="MobiDB-lite"/>
    </source>
</evidence>
<dbReference type="GO" id="GO:0005634">
    <property type="term" value="C:nucleus"/>
    <property type="evidence" value="ECO:0007669"/>
    <property type="project" value="UniProtKB-SubCell"/>
</dbReference>
<evidence type="ECO:0000259" key="5">
    <source>
        <dbReference type="PROSITE" id="PS50039"/>
    </source>
</evidence>
<dbReference type="Proteomes" id="UP000759131">
    <property type="component" value="Unassembled WGS sequence"/>
</dbReference>
<dbReference type="Gene3D" id="1.10.10.10">
    <property type="entry name" value="Winged helix-like DNA-binding domain superfamily/Winged helix DNA-binding domain"/>
    <property type="match status" value="1"/>
</dbReference>